<dbReference type="STRING" id="86049.A0A1C1CAW0"/>
<dbReference type="PROSITE" id="PS51462">
    <property type="entry name" value="NUDIX"/>
    <property type="match status" value="1"/>
</dbReference>
<dbReference type="EMBL" id="LGRB01000019">
    <property type="protein sequence ID" value="OCT45607.1"/>
    <property type="molecule type" value="Genomic_DNA"/>
</dbReference>
<dbReference type="InterPro" id="IPR045121">
    <property type="entry name" value="CoAse"/>
</dbReference>
<dbReference type="VEuPathDB" id="FungiDB:G647_03516"/>
<accession>A0A1C1CAW0</accession>
<dbReference type="InterPro" id="IPR000086">
    <property type="entry name" value="NUDIX_hydrolase_dom"/>
</dbReference>
<evidence type="ECO:0000256" key="2">
    <source>
        <dbReference type="SAM" id="Phobius"/>
    </source>
</evidence>
<gene>
    <name evidence="4" type="ORF">CLCR_01558</name>
</gene>
<feature type="region of interest" description="Disordered" evidence="1">
    <location>
        <begin position="352"/>
        <end position="371"/>
    </location>
</feature>
<feature type="region of interest" description="Disordered" evidence="1">
    <location>
        <begin position="383"/>
        <end position="415"/>
    </location>
</feature>
<comment type="caution">
    <text evidence="4">The sequence shown here is derived from an EMBL/GenBank/DDBJ whole genome shotgun (WGS) entry which is preliminary data.</text>
</comment>
<keyword evidence="2" id="KW-0472">Membrane</keyword>
<evidence type="ECO:0000259" key="3">
    <source>
        <dbReference type="PROSITE" id="PS51462"/>
    </source>
</evidence>
<evidence type="ECO:0000313" key="4">
    <source>
        <dbReference type="EMBL" id="OCT45607.1"/>
    </source>
</evidence>
<dbReference type="Pfam" id="PF00293">
    <property type="entry name" value="NUDIX"/>
    <property type="match status" value="1"/>
</dbReference>
<dbReference type="AlphaFoldDB" id="A0A1C1CAW0"/>
<name>A0A1C1CAW0_9EURO</name>
<keyword evidence="2" id="KW-1133">Transmembrane helix</keyword>
<sequence length="483" mass="52886">MSDDSRAIVKALESVLIQLSENPYPHVPNSPNTSQKRASVAVIIRVRPAYRPVLAAGNASVVAGDTPSSPPSSLSDFFAQDWVQEGDPELLFIKRAGRAGDRWSGHVALPGGKRDPEDEDDLAAAIRETREEIGLDLETAACLHAGNLPERLVTTSWGRDVLMVLCPYIFVLTGKNVPPVQPQPTEVASIHWVSLRALLSPTLRTREAVDISARWAKRVGPTVHKLIRLTMGRMMFSAVRLLPTESVYASSIPDFIPREGGDNLSTLSGWAQAPFGVPASNSAHSRLLTFQQPLILWGLTLGVLADLLDQLPPYNAVALWKYPTFTVPDLRLIVYLMTRQFRKNTADAFSSGSWYSQKQARPQRRRPSQAAMDGMSQAIAISSEESPPAMGPESSSIAVSDAAEEGPVTEKSANRSSFNKHSVGIGGLGVGKSPDHAVGKLLYGYYDRVNWAIGVFLAYRTVLTAGTAWWIVKWWRRRSEARV</sequence>
<keyword evidence="5" id="KW-1185">Reference proteome</keyword>
<keyword evidence="4" id="KW-0378">Hydrolase</keyword>
<dbReference type="PANTHER" id="PTHR12992">
    <property type="entry name" value="NUDIX HYDROLASE"/>
    <property type="match status" value="1"/>
</dbReference>
<dbReference type="Gene3D" id="3.90.79.10">
    <property type="entry name" value="Nucleoside Triphosphate Pyrophosphohydrolase"/>
    <property type="match status" value="1"/>
</dbReference>
<evidence type="ECO:0000256" key="1">
    <source>
        <dbReference type="SAM" id="MobiDB-lite"/>
    </source>
</evidence>
<dbReference type="PANTHER" id="PTHR12992:SF44">
    <property type="entry name" value="NUDIX HYDROLASE DOMAIN-CONTAINING PROTEIN"/>
    <property type="match status" value="1"/>
</dbReference>
<dbReference type="OrthoDB" id="77989at2759"/>
<dbReference type="GO" id="GO:0010945">
    <property type="term" value="F:coenzyme A diphosphatase activity"/>
    <property type="evidence" value="ECO:0007669"/>
    <property type="project" value="InterPro"/>
</dbReference>
<feature type="transmembrane region" description="Helical" evidence="2">
    <location>
        <begin position="451"/>
        <end position="472"/>
    </location>
</feature>
<protein>
    <submittedName>
        <fullName evidence="4">NUDIX family hydrolase</fullName>
    </submittedName>
</protein>
<dbReference type="SUPFAM" id="SSF55811">
    <property type="entry name" value="Nudix"/>
    <property type="match status" value="1"/>
</dbReference>
<dbReference type="eggNOG" id="KOG3069">
    <property type="taxonomic scope" value="Eukaryota"/>
</dbReference>
<proteinExistence type="predicted"/>
<feature type="domain" description="Nudix hydrolase" evidence="3">
    <location>
        <begin position="68"/>
        <end position="218"/>
    </location>
</feature>
<dbReference type="CDD" id="cd03426">
    <property type="entry name" value="NUDIX_CoAse_Nudt7"/>
    <property type="match status" value="1"/>
</dbReference>
<keyword evidence="2" id="KW-0812">Transmembrane</keyword>
<dbReference type="Proteomes" id="UP000094526">
    <property type="component" value="Unassembled WGS sequence"/>
</dbReference>
<evidence type="ECO:0000313" key="5">
    <source>
        <dbReference type="Proteomes" id="UP000094526"/>
    </source>
</evidence>
<dbReference type="InterPro" id="IPR015797">
    <property type="entry name" value="NUDIX_hydrolase-like_dom_sf"/>
</dbReference>
<dbReference type="VEuPathDB" id="FungiDB:CLCR_01558"/>
<organism evidence="4 5">
    <name type="scientific">Cladophialophora carrionii</name>
    <dbReference type="NCBI Taxonomy" id="86049"/>
    <lineage>
        <taxon>Eukaryota</taxon>
        <taxon>Fungi</taxon>
        <taxon>Dikarya</taxon>
        <taxon>Ascomycota</taxon>
        <taxon>Pezizomycotina</taxon>
        <taxon>Eurotiomycetes</taxon>
        <taxon>Chaetothyriomycetidae</taxon>
        <taxon>Chaetothyriales</taxon>
        <taxon>Herpotrichiellaceae</taxon>
        <taxon>Cladophialophora</taxon>
    </lineage>
</organism>
<reference evidence="5" key="1">
    <citation type="submission" date="2015-07" db="EMBL/GenBank/DDBJ databases">
        <authorList>
            <person name="Teixeira M.M."/>
            <person name="Souza R.C."/>
            <person name="Almeida L.G."/>
            <person name="Vicente V.A."/>
            <person name="de Hoog S."/>
            <person name="Bocca A.L."/>
            <person name="de Almeida S.R."/>
            <person name="Vasconcelos A.T."/>
            <person name="Felipe M.S."/>
        </authorList>
    </citation>
    <scope>NUCLEOTIDE SEQUENCE [LARGE SCALE GENOMIC DNA]</scope>
    <source>
        <strain evidence="5">KSF</strain>
    </source>
</reference>